<name>A0ABD2PH76_9CUCU</name>
<proteinExistence type="predicted"/>
<dbReference type="EMBL" id="JABFTP020000186">
    <property type="protein sequence ID" value="KAL3290341.1"/>
    <property type="molecule type" value="Genomic_DNA"/>
</dbReference>
<evidence type="ECO:0000313" key="1">
    <source>
        <dbReference type="EMBL" id="KAL3290341.1"/>
    </source>
</evidence>
<reference evidence="1 2" key="1">
    <citation type="journal article" date="2021" name="BMC Biol.">
        <title>Horizontally acquired antibacterial genes associated with adaptive radiation of ladybird beetles.</title>
        <authorList>
            <person name="Li H.S."/>
            <person name="Tang X.F."/>
            <person name="Huang Y.H."/>
            <person name="Xu Z.Y."/>
            <person name="Chen M.L."/>
            <person name="Du X.Y."/>
            <person name="Qiu B.Y."/>
            <person name="Chen P.T."/>
            <person name="Zhang W."/>
            <person name="Slipinski A."/>
            <person name="Escalona H.E."/>
            <person name="Waterhouse R.M."/>
            <person name="Zwick A."/>
            <person name="Pang H."/>
        </authorList>
    </citation>
    <scope>NUCLEOTIDE SEQUENCE [LARGE SCALE GENOMIC DNA]</scope>
    <source>
        <strain evidence="1">SYSU2018</strain>
    </source>
</reference>
<comment type="caution">
    <text evidence="1">The sequence shown here is derived from an EMBL/GenBank/DDBJ whole genome shotgun (WGS) entry which is preliminary data.</text>
</comment>
<dbReference type="Proteomes" id="UP001516400">
    <property type="component" value="Unassembled WGS sequence"/>
</dbReference>
<dbReference type="AlphaFoldDB" id="A0ABD2PH76"/>
<evidence type="ECO:0000313" key="2">
    <source>
        <dbReference type="Proteomes" id="UP001516400"/>
    </source>
</evidence>
<keyword evidence="2" id="KW-1185">Reference proteome</keyword>
<gene>
    <name evidence="1" type="ORF">HHI36_023685</name>
</gene>
<organism evidence="1 2">
    <name type="scientific">Cryptolaemus montrouzieri</name>
    <dbReference type="NCBI Taxonomy" id="559131"/>
    <lineage>
        <taxon>Eukaryota</taxon>
        <taxon>Metazoa</taxon>
        <taxon>Ecdysozoa</taxon>
        <taxon>Arthropoda</taxon>
        <taxon>Hexapoda</taxon>
        <taxon>Insecta</taxon>
        <taxon>Pterygota</taxon>
        <taxon>Neoptera</taxon>
        <taxon>Endopterygota</taxon>
        <taxon>Coleoptera</taxon>
        <taxon>Polyphaga</taxon>
        <taxon>Cucujiformia</taxon>
        <taxon>Coccinelloidea</taxon>
        <taxon>Coccinellidae</taxon>
        <taxon>Scymninae</taxon>
        <taxon>Scymnini</taxon>
        <taxon>Cryptolaemus</taxon>
    </lineage>
</organism>
<protein>
    <submittedName>
        <fullName evidence="1">Uncharacterized protein</fullName>
    </submittedName>
</protein>
<sequence length="100" mass="11464">MFDRAVGNTDKYSDTQKSYTIFPPISNETQLFGSSISSLSALANFDSFCVRPFVLGIMKHIVIIKPKSHKKVEDDAVKSCRNQNRPRNDSEFISYYFFNI</sequence>
<accession>A0ABD2PH76</accession>